<proteinExistence type="predicted"/>
<feature type="chain" id="PRO_5002867004" description="Outer membrane protein" evidence="1">
    <location>
        <begin position="22"/>
        <end position="283"/>
    </location>
</feature>
<dbReference type="HOGENOM" id="CLU_990059_0_0_6"/>
<organism evidence="2 3">
    <name type="scientific">Shewanella piezotolerans (strain WP3 / JCM 13877)</name>
    <dbReference type="NCBI Taxonomy" id="225849"/>
    <lineage>
        <taxon>Bacteria</taxon>
        <taxon>Pseudomonadati</taxon>
        <taxon>Pseudomonadota</taxon>
        <taxon>Gammaproteobacteria</taxon>
        <taxon>Alteromonadales</taxon>
        <taxon>Shewanellaceae</taxon>
        <taxon>Shewanella</taxon>
    </lineage>
</organism>
<sequence length="283" mass="32943">MRNLLLSAVIATSFLSGQVSAETTDSPFAMSIISGMEAYEDSPDSSLSKGVGLSLIWDDLRYDKTYKLDKNYFRVRGTYYYESDSEKYDEDRYRDSMDLKLHYQRPFMNINNNADHTLSFVGRYEGHYNSQQLEEFEQLAVLGLGLNNRYGSDNFYDLGLTLGLAYSEEEKDDDWPREAQGITEDELNRKGYGYYFAWSNRYTFGHSGVQLVLDYSRYDGLWGYDNDKSYTFNKLSMGAIVPLSNNNNLLHFMTQYIDRESEQDLIGFDDVLYRVAVEYVHYF</sequence>
<name>B8CV14_SHEPW</name>
<evidence type="ECO:0000256" key="1">
    <source>
        <dbReference type="SAM" id="SignalP"/>
    </source>
</evidence>
<accession>B8CV14</accession>
<dbReference type="KEGG" id="swp:swp_4868"/>
<dbReference type="AlphaFoldDB" id="B8CV14"/>
<reference evidence="2 3" key="1">
    <citation type="journal article" date="2008" name="PLoS ONE">
        <title>Environmental adaptation: genomic analysis of the piezotolerant and psychrotolerant deep-sea iron reducing bacterium Shewanella piezotolerans WP3.</title>
        <authorList>
            <person name="Wang F."/>
            <person name="Wang J."/>
            <person name="Jian H."/>
            <person name="Zhang B."/>
            <person name="Li S."/>
            <person name="Wang F."/>
            <person name="Zeng X."/>
            <person name="Gao L."/>
            <person name="Bartlett D.H."/>
            <person name="Yu J."/>
            <person name="Hu S."/>
            <person name="Xiao X."/>
        </authorList>
    </citation>
    <scope>NUCLEOTIDE SEQUENCE [LARGE SCALE GENOMIC DNA]</scope>
    <source>
        <strain evidence="3">WP3 / JCM 13877</strain>
    </source>
</reference>
<dbReference type="Proteomes" id="UP000000753">
    <property type="component" value="Chromosome"/>
</dbReference>
<gene>
    <name evidence="2" type="ordered locus">swp_4868</name>
</gene>
<dbReference type="RefSeq" id="WP_020914820.1">
    <property type="nucleotide sequence ID" value="NC_011566.1"/>
</dbReference>
<keyword evidence="3" id="KW-1185">Reference proteome</keyword>
<evidence type="ECO:0000313" key="2">
    <source>
        <dbReference type="EMBL" id="ACJ31490.1"/>
    </source>
</evidence>
<keyword evidence="1" id="KW-0732">Signal</keyword>
<protein>
    <recommendedName>
        <fullName evidence="4">Outer membrane protein</fullName>
    </recommendedName>
</protein>
<evidence type="ECO:0008006" key="4">
    <source>
        <dbReference type="Google" id="ProtNLM"/>
    </source>
</evidence>
<feature type="signal peptide" evidence="1">
    <location>
        <begin position="1"/>
        <end position="21"/>
    </location>
</feature>
<dbReference type="EMBL" id="CP000472">
    <property type="protein sequence ID" value="ACJ31490.1"/>
    <property type="molecule type" value="Genomic_DNA"/>
</dbReference>
<dbReference type="eggNOG" id="ENOG5031T2I">
    <property type="taxonomic scope" value="Bacteria"/>
</dbReference>
<dbReference type="OrthoDB" id="6254720at2"/>
<evidence type="ECO:0000313" key="3">
    <source>
        <dbReference type="Proteomes" id="UP000000753"/>
    </source>
</evidence>